<evidence type="ECO:0000256" key="2">
    <source>
        <dbReference type="ARBA" id="ARBA00023315"/>
    </source>
</evidence>
<dbReference type="Pfam" id="PF00583">
    <property type="entry name" value="Acetyltransf_1"/>
    <property type="match status" value="1"/>
</dbReference>
<dbReference type="Gene3D" id="3.40.630.30">
    <property type="match status" value="1"/>
</dbReference>
<gene>
    <name evidence="4" type="ORF">JOF53_007945</name>
</gene>
<comment type="caution">
    <text evidence="4">The sequence shown here is derived from an EMBL/GenBank/DDBJ whole genome shotgun (WGS) entry which is preliminary data.</text>
</comment>
<evidence type="ECO:0000313" key="5">
    <source>
        <dbReference type="Proteomes" id="UP001519363"/>
    </source>
</evidence>
<keyword evidence="2" id="KW-0012">Acyltransferase</keyword>
<dbReference type="Proteomes" id="UP001519363">
    <property type="component" value="Unassembled WGS sequence"/>
</dbReference>
<dbReference type="SUPFAM" id="SSF55729">
    <property type="entry name" value="Acyl-CoA N-acyltransferases (Nat)"/>
    <property type="match status" value="1"/>
</dbReference>
<proteinExistence type="predicted"/>
<name>A0ABS5AR88_9PSEU</name>
<organism evidence="4 5">
    <name type="scientific">Crossiella equi</name>
    <dbReference type="NCBI Taxonomy" id="130796"/>
    <lineage>
        <taxon>Bacteria</taxon>
        <taxon>Bacillati</taxon>
        <taxon>Actinomycetota</taxon>
        <taxon>Actinomycetes</taxon>
        <taxon>Pseudonocardiales</taxon>
        <taxon>Pseudonocardiaceae</taxon>
        <taxon>Crossiella</taxon>
    </lineage>
</organism>
<dbReference type="PROSITE" id="PS51186">
    <property type="entry name" value="GNAT"/>
    <property type="match status" value="1"/>
</dbReference>
<evidence type="ECO:0000259" key="3">
    <source>
        <dbReference type="PROSITE" id="PS51186"/>
    </source>
</evidence>
<dbReference type="EMBL" id="JAGIOO010000001">
    <property type="protein sequence ID" value="MBP2479073.1"/>
    <property type="molecule type" value="Genomic_DNA"/>
</dbReference>
<dbReference type="CDD" id="cd04301">
    <property type="entry name" value="NAT_SF"/>
    <property type="match status" value="1"/>
</dbReference>
<sequence>MPPTFRTATPADRAALSTLDNSFTTGTVFEVNATGHGFELCERPVVPPLHKVFPAEEPAEADHTIVAVAERVVGGIELDLHSWNRRLTIANIAIAPEHRGRGLGRALLERGLAHGRAHGARTCWLEVSSVNAPAVHAYRRWGFTLCGLDTTLYTGTESEGETALFMARSLA</sequence>
<keyword evidence="5" id="KW-1185">Reference proteome</keyword>
<accession>A0ABS5AR88</accession>
<protein>
    <submittedName>
        <fullName evidence="4">Ribosomal protein S18 acetylase RimI-like enzyme</fullName>
    </submittedName>
</protein>
<reference evidence="4 5" key="1">
    <citation type="submission" date="2021-03" db="EMBL/GenBank/DDBJ databases">
        <title>Sequencing the genomes of 1000 actinobacteria strains.</title>
        <authorList>
            <person name="Klenk H.-P."/>
        </authorList>
    </citation>
    <scope>NUCLEOTIDE SEQUENCE [LARGE SCALE GENOMIC DNA]</scope>
    <source>
        <strain evidence="4 5">DSM 44580</strain>
    </source>
</reference>
<dbReference type="RefSeq" id="WP_086789808.1">
    <property type="nucleotide sequence ID" value="NZ_JAGIOO010000001.1"/>
</dbReference>
<dbReference type="InterPro" id="IPR016181">
    <property type="entry name" value="Acyl_CoA_acyltransferase"/>
</dbReference>
<evidence type="ECO:0000313" key="4">
    <source>
        <dbReference type="EMBL" id="MBP2479073.1"/>
    </source>
</evidence>
<feature type="domain" description="N-acetyltransferase" evidence="3">
    <location>
        <begin position="3"/>
        <end position="171"/>
    </location>
</feature>
<evidence type="ECO:0000256" key="1">
    <source>
        <dbReference type="ARBA" id="ARBA00022679"/>
    </source>
</evidence>
<dbReference type="InterPro" id="IPR050680">
    <property type="entry name" value="YpeA/RimI_acetyltransf"/>
</dbReference>
<keyword evidence="1" id="KW-0808">Transferase</keyword>
<dbReference type="InterPro" id="IPR000182">
    <property type="entry name" value="GNAT_dom"/>
</dbReference>
<dbReference type="PANTHER" id="PTHR43420">
    <property type="entry name" value="ACETYLTRANSFERASE"/>
    <property type="match status" value="1"/>
</dbReference>
<dbReference type="PANTHER" id="PTHR43420:SF44">
    <property type="entry name" value="ACETYLTRANSFERASE YPEA"/>
    <property type="match status" value="1"/>
</dbReference>